<feature type="non-terminal residue" evidence="9">
    <location>
        <position position="195"/>
    </location>
</feature>
<gene>
    <name evidence="9" type="ORF">TL16_g01796</name>
</gene>
<evidence type="ECO:0000313" key="10">
    <source>
        <dbReference type="Proteomes" id="UP001162640"/>
    </source>
</evidence>
<protein>
    <recommendedName>
        <fullName evidence="11">Chlorophyll a-b binding protein, chloroplastic</fullName>
    </recommendedName>
</protein>
<dbReference type="AlphaFoldDB" id="A0A9W7DU12"/>
<dbReference type="GO" id="GO:0016168">
    <property type="term" value="F:chlorophyll binding"/>
    <property type="evidence" value="ECO:0007669"/>
    <property type="project" value="UniProtKB-KW"/>
</dbReference>
<evidence type="ECO:0000256" key="8">
    <source>
        <dbReference type="SAM" id="Phobius"/>
    </source>
</evidence>
<keyword evidence="4" id="KW-0150">Chloroplast</keyword>
<reference evidence="10" key="1">
    <citation type="journal article" date="2023" name="Commun. Biol.">
        <title>Genome analysis of Parmales, the sister group of diatoms, reveals the evolutionary specialization of diatoms from phago-mixotrophs to photoautotrophs.</title>
        <authorList>
            <person name="Ban H."/>
            <person name="Sato S."/>
            <person name="Yoshikawa S."/>
            <person name="Yamada K."/>
            <person name="Nakamura Y."/>
            <person name="Ichinomiya M."/>
            <person name="Sato N."/>
            <person name="Blanc-Mathieu R."/>
            <person name="Endo H."/>
            <person name="Kuwata A."/>
            <person name="Ogata H."/>
        </authorList>
    </citation>
    <scope>NUCLEOTIDE SEQUENCE [LARGE SCALE GENOMIC DNA]</scope>
</reference>
<dbReference type="InterPro" id="IPR022796">
    <property type="entry name" value="Chloroa_b-bind"/>
</dbReference>
<keyword evidence="8" id="KW-0472">Membrane</keyword>
<evidence type="ECO:0008006" key="11">
    <source>
        <dbReference type="Google" id="ProtNLM"/>
    </source>
</evidence>
<feature type="binding site" description="axial binding residue" evidence="7">
    <location>
        <position position="72"/>
    </location>
    <ligand>
        <name>chlorophyll b</name>
        <dbReference type="ChEBI" id="CHEBI:61721"/>
        <label>1</label>
    </ligand>
    <ligandPart>
        <name>Mg</name>
        <dbReference type="ChEBI" id="CHEBI:25107"/>
    </ligandPart>
</feature>
<feature type="non-terminal residue" evidence="9">
    <location>
        <position position="1"/>
    </location>
</feature>
<feature type="transmembrane region" description="Helical" evidence="8">
    <location>
        <begin position="73"/>
        <end position="92"/>
    </location>
</feature>
<keyword evidence="6" id="KW-0934">Plastid</keyword>
<evidence type="ECO:0000256" key="5">
    <source>
        <dbReference type="ARBA" id="ARBA00022531"/>
    </source>
</evidence>
<feature type="binding site" evidence="7">
    <location>
        <position position="36"/>
    </location>
    <ligand>
        <name>chlorophyll a</name>
        <dbReference type="ChEBI" id="CHEBI:58416"/>
        <label>1</label>
    </ligand>
</feature>
<comment type="caution">
    <text evidence="9">The sequence shown here is derived from an EMBL/GenBank/DDBJ whole genome shotgun (WGS) entry which is preliminary data.</text>
</comment>
<feature type="transmembrane region" description="Helical" evidence="8">
    <location>
        <begin position="112"/>
        <end position="137"/>
    </location>
</feature>
<accession>A0A9W7DU12</accession>
<dbReference type="InterPro" id="IPR001344">
    <property type="entry name" value="Chloro_AB-bd_pln"/>
</dbReference>
<organism evidence="9 10">
    <name type="scientific">Triparma laevis f. inornata</name>
    <dbReference type="NCBI Taxonomy" id="1714386"/>
    <lineage>
        <taxon>Eukaryota</taxon>
        <taxon>Sar</taxon>
        <taxon>Stramenopiles</taxon>
        <taxon>Ochrophyta</taxon>
        <taxon>Bolidophyceae</taxon>
        <taxon>Parmales</taxon>
        <taxon>Triparmaceae</taxon>
        <taxon>Triparma</taxon>
    </lineage>
</organism>
<dbReference type="Gene3D" id="1.10.3460.10">
    <property type="entry name" value="Chlorophyll a/b binding protein domain"/>
    <property type="match status" value="1"/>
</dbReference>
<feature type="binding site" description="axial binding residue" evidence="7">
    <location>
        <position position="138"/>
    </location>
    <ligand>
        <name>chlorophyll b</name>
        <dbReference type="ChEBI" id="CHEBI:61721"/>
        <label>1</label>
    </ligand>
    <ligandPart>
        <name>Mg</name>
        <dbReference type="ChEBI" id="CHEBI:25107"/>
    </ligandPart>
</feature>
<evidence type="ECO:0000256" key="4">
    <source>
        <dbReference type="ARBA" id="ARBA00022528"/>
    </source>
</evidence>
<evidence type="ECO:0000256" key="3">
    <source>
        <dbReference type="ARBA" id="ARBA00005933"/>
    </source>
</evidence>
<keyword evidence="5" id="KW-0602">Photosynthesis</keyword>
<dbReference type="SUPFAM" id="SSF103511">
    <property type="entry name" value="Chlorophyll a-b binding protein"/>
    <property type="match status" value="1"/>
</dbReference>
<dbReference type="EMBL" id="BLQM01000042">
    <property type="protein sequence ID" value="GMH55008.1"/>
    <property type="molecule type" value="Genomic_DNA"/>
</dbReference>
<feature type="binding site" evidence="7">
    <location>
        <position position="67"/>
    </location>
    <ligand>
        <name>chlorophyll a</name>
        <dbReference type="ChEBI" id="CHEBI:58416"/>
        <label>1</label>
    </ligand>
</feature>
<sequence length="195" mass="21318">MVDPSSRSAACPWLPRPIALDGTMIGDAGFDPLYLSSIPKNFAGFIQPPQWEATEGIDTLYWMREAELKHGRITMLAWFGWLAADGAFGFPLRFPADVYQSVPSSYAAHDLMVSNGSLGFMLGAIGFIEVVLGAALVEVSKGESEREPGDFQLDPLNFLKGKSEEEVNRMKLRELKNGRLAMLAFAGVVTQCQIG</sequence>
<evidence type="ECO:0000256" key="7">
    <source>
        <dbReference type="PIRSR" id="PIRSR601344-1"/>
    </source>
</evidence>
<dbReference type="GO" id="GO:0009507">
    <property type="term" value="C:chloroplast"/>
    <property type="evidence" value="ECO:0007669"/>
    <property type="project" value="UniProtKB-SubCell"/>
</dbReference>
<evidence type="ECO:0000313" key="9">
    <source>
        <dbReference type="EMBL" id="GMH55008.1"/>
    </source>
</evidence>
<evidence type="ECO:0000256" key="2">
    <source>
        <dbReference type="ARBA" id="ARBA00004229"/>
    </source>
</evidence>
<feature type="binding site" evidence="7">
    <location>
        <position position="177"/>
    </location>
    <ligand>
        <name>chlorophyll a</name>
        <dbReference type="ChEBI" id="CHEBI:58416"/>
        <label>1</label>
    </ligand>
</feature>
<comment type="similarity">
    <text evidence="3">Belongs to the fucoxanthin chlorophyll protein family.</text>
</comment>
<dbReference type="PANTHER" id="PTHR21649">
    <property type="entry name" value="CHLOROPHYLL A/B BINDING PROTEIN"/>
    <property type="match status" value="1"/>
</dbReference>
<evidence type="ECO:0000256" key="1">
    <source>
        <dbReference type="ARBA" id="ARBA00004022"/>
    </source>
</evidence>
<feature type="binding site" evidence="7">
    <location>
        <position position="191"/>
    </location>
    <ligand>
        <name>chlorophyll a</name>
        <dbReference type="ChEBI" id="CHEBI:58416"/>
        <label>1</label>
    </ligand>
</feature>
<dbReference type="GO" id="GO:0016020">
    <property type="term" value="C:membrane"/>
    <property type="evidence" value="ECO:0007669"/>
    <property type="project" value="InterPro"/>
</dbReference>
<keyword evidence="7" id="KW-0148">Chlorophyll</keyword>
<comment type="subcellular location">
    <subcellularLocation>
        <location evidence="2">Plastid</location>
        <location evidence="2">Chloroplast</location>
    </subcellularLocation>
</comment>
<keyword evidence="7" id="KW-0157">Chromophore</keyword>
<proteinExistence type="inferred from homology"/>
<feature type="binding site" evidence="7">
    <location>
        <position position="179"/>
    </location>
    <ligand>
        <name>chlorophyll a</name>
        <dbReference type="ChEBI" id="CHEBI:58416"/>
        <label>1</label>
    </ligand>
</feature>
<comment type="function">
    <text evidence="1">The light-harvesting complex (LHC) functions as a light receptor, it captures and delivers excitation energy to photosystems with which it is closely associated. Energy is transferred from the carotenoid and chlorophyll C (or B) to chlorophyll A and the photosynthetic reaction centers where it is used to synthesize ATP and reducing power.</text>
</comment>
<dbReference type="Proteomes" id="UP001162640">
    <property type="component" value="Unassembled WGS sequence"/>
</dbReference>
<keyword evidence="8" id="KW-1133">Transmembrane helix</keyword>
<keyword evidence="8" id="KW-0812">Transmembrane</keyword>
<dbReference type="GO" id="GO:0009765">
    <property type="term" value="P:photosynthesis, light harvesting"/>
    <property type="evidence" value="ECO:0007669"/>
    <property type="project" value="InterPro"/>
</dbReference>
<name>A0A9W7DU12_9STRA</name>
<dbReference type="Pfam" id="PF00504">
    <property type="entry name" value="Chloroa_b-bind"/>
    <property type="match status" value="1"/>
</dbReference>
<feature type="binding site" evidence="7">
    <location>
        <position position="174"/>
    </location>
    <ligand>
        <name>chlorophyll a</name>
        <dbReference type="ChEBI" id="CHEBI:58416"/>
        <label>1</label>
    </ligand>
</feature>
<feature type="binding site" evidence="7">
    <location>
        <position position="70"/>
    </location>
    <ligand>
        <name>chlorophyll a</name>
        <dbReference type="ChEBI" id="CHEBI:58416"/>
        <label>1</label>
    </ligand>
</feature>
<evidence type="ECO:0000256" key="6">
    <source>
        <dbReference type="ARBA" id="ARBA00022640"/>
    </source>
</evidence>